<dbReference type="Gene3D" id="2.60.40.420">
    <property type="entry name" value="Cupredoxins - blue copper proteins"/>
    <property type="match status" value="1"/>
</dbReference>
<dbReference type="InterPro" id="IPR028096">
    <property type="entry name" value="EfeO_Cupredoxin"/>
</dbReference>
<dbReference type="PANTHER" id="PTHR36507:SF1">
    <property type="entry name" value="BLL1555 PROTEIN"/>
    <property type="match status" value="1"/>
</dbReference>
<dbReference type="PANTHER" id="PTHR36507">
    <property type="entry name" value="BLL1555 PROTEIN"/>
    <property type="match status" value="1"/>
</dbReference>
<dbReference type="CDD" id="cd13921">
    <property type="entry name" value="Amicyanin"/>
    <property type="match status" value="1"/>
</dbReference>
<dbReference type="AlphaFoldDB" id="A0A0C2BYJ8"/>
<dbReference type="SUPFAM" id="SSF49503">
    <property type="entry name" value="Cupredoxins"/>
    <property type="match status" value="1"/>
</dbReference>
<dbReference type="Proteomes" id="UP000031572">
    <property type="component" value="Unassembled WGS sequence"/>
</dbReference>
<protein>
    <submittedName>
        <fullName evidence="3">Copper-binding protein</fullName>
    </submittedName>
</protein>
<accession>A0A0C2BYJ8</accession>
<dbReference type="GO" id="GO:0042597">
    <property type="term" value="C:periplasmic space"/>
    <property type="evidence" value="ECO:0007669"/>
    <property type="project" value="UniProtKB-SubCell"/>
</dbReference>
<evidence type="ECO:0000256" key="1">
    <source>
        <dbReference type="ARBA" id="ARBA00004418"/>
    </source>
</evidence>
<organism evidence="3 4">
    <name type="scientific">Noviherbaspirillum autotrophicum</name>
    <dbReference type="NCBI Taxonomy" id="709839"/>
    <lineage>
        <taxon>Bacteria</taxon>
        <taxon>Pseudomonadati</taxon>
        <taxon>Pseudomonadota</taxon>
        <taxon>Betaproteobacteria</taxon>
        <taxon>Burkholderiales</taxon>
        <taxon>Oxalobacteraceae</taxon>
        <taxon>Noviherbaspirillum</taxon>
    </lineage>
</organism>
<dbReference type="Pfam" id="PF13473">
    <property type="entry name" value="Cupredoxin_1"/>
    <property type="match status" value="1"/>
</dbReference>
<evidence type="ECO:0000313" key="3">
    <source>
        <dbReference type="EMBL" id="KIF83111.1"/>
    </source>
</evidence>
<name>A0A0C2BYJ8_9BURK</name>
<reference evidence="3 4" key="1">
    <citation type="submission" date="2014-12" db="EMBL/GenBank/DDBJ databases">
        <title>Denitrispirillum autotrophicum gen. nov., sp. nov., Denitrifying, Facultatively Autotrophic Bacteria Isolated from Rice Paddy Soil.</title>
        <authorList>
            <person name="Ishii S."/>
            <person name="Ashida N."/>
            <person name="Ohno H."/>
            <person name="Otsuka S."/>
            <person name="Yokota A."/>
            <person name="Senoo K."/>
        </authorList>
    </citation>
    <scope>NUCLEOTIDE SEQUENCE [LARGE SCALE GENOMIC DNA]</scope>
    <source>
        <strain evidence="3 4">TSA66</strain>
    </source>
</reference>
<dbReference type="STRING" id="709839.TSA66_23385"/>
<dbReference type="InterPro" id="IPR052721">
    <property type="entry name" value="ET_Amicyanin"/>
</dbReference>
<gene>
    <name evidence="3" type="ORF">TSA66_23385</name>
</gene>
<feature type="domain" description="EfeO-type cupredoxin-like" evidence="2">
    <location>
        <begin position="12"/>
        <end position="96"/>
    </location>
</feature>
<comment type="subcellular location">
    <subcellularLocation>
        <location evidence="1">Periplasm</location>
    </subcellularLocation>
</comment>
<evidence type="ECO:0000313" key="4">
    <source>
        <dbReference type="Proteomes" id="UP000031572"/>
    </source>
</evidence>
<dbReference type="EMBL" id="JWJG01000028">
    <property type="protein sequence ID" value="KIF83111.1"/>
    <property type="molecule type" value="Genomic_DNA"/>
</dbReference>
<dbReference type="InterPro" id="IPR008972">
    <property type="entry name" value="Cupredoxin"/>
</dbReference>
<sequence length="97" mass="10728">MLTVASGYAYAAPPTASHTVIIEALRYSPPTIEVNKGDTIVWRNKDPFPHTVTTQNRAFDSGQIAEGKSWKFKAKQSGEFTYICTLHPTMKGTLIVK</sequence>
<evidence type="ECO:0000259" key="2">
    <source>
        <dbReference type="Pfam" id="PF13473"/>
    </source>
</evidence>
<keyword evidence="4" id="KW-1185">Reference proteome</keyword>
<proteinExistence type="predicted"/>
<dbReference type="InterPro" id="IPR035668">
    <property type="entry name" value="Amicyanin"/>
</dbReference>
<comment type="caution">
    <text evidence="3">The sequence shown here is derived from an EMBL/GenBank/DDBJ whole genome shotgun (WGS) entry which is preliminary data.</text>
</comment>